<sequence length="508" mass="54271">MRSFLGKDISVKNEILAGLTVALALVPEVVAFAFVAGIDPLVGLHSSVIIGLCAAIFGGRPGMISGAAGSIAVVLVALVAKYGVEYLFATVVVMGIIQILVGVFKLGKFARMIPHSVMLGFVNGLAIVIFLAQLNQFKVDGAWMQGTQLYAMIGLVLLTMAIVHYLPKFTKAIPASLAAIGVTTGMGMWLNKIGIHMPNVREFAQGGIAGGLPTFHLPQVPFNLETLEIVVPFAVTAAMVGLIESLLTLSLIDDLTDTRGQTNKESIGQGIGNLINGFMGGTGGCAMIGQSMINITSGGKGRLSGVATALALLSFVLFGSGVIEVIPLAALVGVMFMVVIETFAWETLKFGKRIPHKDFIIIIVVAGITIAHDLALAVIIGIIISALIFAWEKGKRITATTRVNEKGIKVYDLDGPLFFGSVASFKEIFDIQNDPEEIAIDFRNSHVNDHSAIEAINSITEKYRKAGKVLHLKHLSTDCYKLLKNAEEIMEINIMEDPLYHVADDQLD</sequence>
<dbReference type="PANTHER" id="PTHR43310">
    <property type="entry name" value="SULFATE TRANSPORTER YBAR-RELATED"/>
    <property type="match status" value="1"/>
</dbReference>
<evidence type="ECO:0000256" key="1">
    <source>
        <dbReference type="ARBA" id="ARBA00004141"/>
    </source>
</evidence>
<evidence type="ECO:0000256" key="3">
    <source>
        <dbReference type="ARBA" id="ARBA00022989"/>
    </source>
</evidence>
<feature type="transmembrane region" description="Helical" evidence="5">
    <location>
        <begin position="86"/>
        <end position="104"/>
    </location>
</feature>
<evidence type="ECO:0000259" key="6">
    <source>
        <dbReference type="PROSITE" id="PS50801"/>
    </source>
</evidence>
<evidence type="ECO:0000313" key="8">
    <source>
        <dbReference type="Proteomes" id="UP001144471"/>
    </source>
</evidence>
<feature type="transmembrane region" description="Helical" evidence="5">
    <location>
        <begin position="360"/>
        <end position="391"/>
    </location>
</feature>
<keyword evidence="4 5" id="KW-0472">Membrane</keyword>
<dbReference type="RefSeq" id="WP_281837094.1">
    <property type="nucleotide sequence ID" value="NZ_BSDY01000018.1"/>
</dbReference>
<dbReference type="Pfam" id="PF01740">
    <property type="entry name" value="STAS"/>
    <property type="match status" value="1"/>
</dbReference>
<dbReference type="CDD" id="cd07042">
    <property type="entry name" value="STAS_SulP_like_sulfate_transporter"/>
    <property type="match status" value="1"/>
</dbReference>
<feature type="transmembrane region" description="Helical" evidence="5">
    <location>
        <begin position="41"/>
        <end position="57"/>
    </location>
</feature>
<proteinExistence type="predicted"/>
<dbReference type="GO" id="GO:0016020">
    <property type="term" value="C:membrane"/>
    <property type="evidence" value="ECO:0007669"/>
    <property type="project" value="UniProtKB-SubCell"/>
</dbReference>
<reference evidence="7" key="1">
    <citation type="submission" date="2022-12" db="EMBL/GenBank/DDBJ databases">
        <title>Reference genome sequencing for broad-spectrum identification of bacterial and archaeal isolates by mass spectrometry.</title>
        <authorList>
            <person name="Sekiguchi Y."/>
            <person name="Tourlousse D.M."/>
        </authorList>
    </citation>
    <scope>NUCLEOTIDE SEQUENCE</scope>
    <source>
        <strain evidence="7">10succ1</strain>
    </source>
</reference>
<gene>
    <name evidence="7" type="ORF">PM10SUCC1_29760</name>
</gene>
<keyword evidence="8" id="KW-1185">Reference proteome</keyword>
<feature type="transmembrane region" description="Helical" evidence="5">
    <location>
        <begin position="329"/>
        <end position="348"/>
    </location>
</feature>
<feature type="transmembrane region" description="Helical" evidence="5">
    <location>
        <begin position="229"/>
        <end position="252"/>
    </location>
</feature>
<feature type="transmembrane region" description="Helical" evidence="5">
    <location>
        <begin position="116"/>
        <end position="135"/>
    </location>
</feature>
<evidence type="ECO:0000256" key="4">
    <source>
        <dbReference type="ARBA" id="ARBA00023136"/>
    </source>
</evidence>
<dbReference type="AlphaFoldDB" id="A0A9W6GPJ6"/>
<keyword evidence="3 5" id="KW-1133">Transmembrane helix</keyword>
<feature type="transmembrane region" description="Helical" evidence="5">
    <location>
        <begin position="173"/>
        <end position="190"/>
    </location>
</feature>
<dbReference type="Pfam" id="PF00916">
    <property type="entry name" value="Sulfate_transp"/>
    <property type="match status" value="1"/>
</dbReference>
<dbReference type="SUPFAM" id="SSF52091">
    <property type="entry name" value="SpoIIaa-like"/>
    <property type="match status" value="1"/>
</dbReference>
<dbReference type="Gene3D" id="3.30.750.24">
    <property type="entry name" value="STAS domain"/>
    <property type="match status" value="1"/>
</dbReference>
<evidence type="ECO:0000256" key="5">
    <source>
        <dbReference type="SAM" id="Phobius"/>
    </source>
</evidence>
<dbReference type="Proteomes" id="UP001144471">
    <property type="component" value="Unassembled WGS sequence"/>
</dbReference>
<feature type="transmembrane region" description="Helical" evidence="5">
    <location>
        <begin position="147"/>
        <end position="166"/>
    </location>
</feature>
<dbReference type="InterPro" id="IPR002645">
    <property type="entry name" value="STAS_dom"/>
</dbReference>
<dbReference type="InterPro" id="IPR011547">
    <property type="entry name" value="SLC26A/SulP_dom"/>
</dbReference>
<dbReference type="InterPro" id="IPR052706">
    <property type="entry name" value="Membrane-Transporter-like"/>
</dbReference>
<keyword evidence="2 5" id="KW-0812">Transmembrane</keyword>
<name>A0A9W6GPJ6_9FUSO</name>
<dbReference type="PANTHER" id="PTHR43310:SF1">
    <property type="entry name" value="SULFATE TRANSPORTER YBAR-RELATED"/>
    <property type="match status" value="1"/>
</dbReference>
<accession>A0A9W6GPJ6</accession>
<protein>
    <submittedName>
        <fullName evidence="7">Sodium-independent anion transporter</fullName>
    </submittedName>
</protein>
<evidence type="ECO:0000256" key="2">
    <source>
        <dbReference type="ARBA" id="ARBA00022692"/>
    </source>
</evidence>
<dbReference type="PROSITE" id="PS50801">
    <property type="entry name" value="STAS"/>
    <property type="match status" value="1"/>
</dbReference>
<comment type="caution">
    <text evidence="7">The sequence shown here is derived from an EMBL/GenBank/DDBJ whole genome shotgun (WGS) entry which is preliminary data.</text>
</comment>
<feature type="domain" description="STAS" evidence="6">
    <location>
        <begin position="407"/>
        <end position="508"/>
    </location>
</feature>
<evidence type="ECO:0000313" key="7">
    <source>
        <dbReference type="EMBL" id="GLI57462.1"/>
    </source>
</evidence>
<organism evidence="7 8">
    <name type="scientific">Propionigenium maris DSM 9537</name>
    <dbReference type="NCBI Taxonomy" id="1123000"/>
    <lineage>
        <taxon>Bacteria</taxon>
        <taxon>Fusobacteriati</taxon>
        <taxon>Fusobacteriota</taxon>
        <taxon>Fusobacteriia</taxon>
        <taxon>Fusobacteriales</taxon>
        <taxon>Fusobacteriaceae</taxon>
        <taxon>Propionigenium</taxon>
    </lineage>
</organism>
<comment type="subcellular location">
    <subcellularLocation>
        <location evidence="1">Membrane</location>
        <topology evidence="1">Multi-pass membrane protein</topology>
    </subcellularLocation>
</comment>
<dbReference type="EMBL" id="BSDY01000018">
    <property type="protein sequence ID" value="GLI57462.1"/>
    <property type="molecule type" value="Genomic_DNA"/>
</dbReference>
<feature type="transmembrane region" description="Helical" evidence="5">
    <location>
        <begin position="303"/>
        <end position="323"/>
    </location>
</feature>
<dbReference type="InterPro" id="IPR036513">
    <property type="entry name" value="STAS_dom_sf"/>
</dbReference>